<keyword evidence="9" id="KW-0464">Manganese</keyword>
<comment type="similarity">
    <text evidence="3">Belongs to the LTA synthase family.</text>
</comment>
<evidence type="ECO:0000256" key="12">
    <source>
        <dbReference type="SAM" id="Phobius"/>
    </source>
</evidence>
<comment type="pathway">
    <text evidence="2">Cell wall biogenesis; lipoteichoic acid biosynthesis.</text>
</comment>
<evidence type="ECO:0000256" key="2">
    <source>
        <dbReference type="ARBA" id="ARBA00004936"/>
    </source>
</evidence>
<dbReference type="SUPFAM" id="SSF53649">
    <property type="entry name" value="Alkaline phosphatase-like"/>
    <property type="match status" value="1"/>
</dbReference>
<sequence>MQTLKRLRLFLNTRLGFFTLLLFFFWLKTITAYLVDFNLGVTGIYQYFVLLLNPIGTTMLLLGLALYIKKPIISYLTMFLIYIANSALLFFNVIYYREFTDFMTINTMLGYSKVSEGISGSSFALMKPHDIFYVIDLALIILLFITRYLKFNANPFKKINAFAIMSFSIMLTLATLTLGEIDRPQLITRTFDRNYIVKYLGIDSYTVYDSFKTVKNNRVRDTAESYDLNKVLDFTKSHYASPNPSMYGVAKGKNVIVIHLESFQQFLINFKVNGKEVTPFLNSLYNGKQTYSFPNFFNQVGQGKTSDAENLLETSIYGLAQGSVFTSLGSENTFEAAPAILNQTSGYSSAVFHGNTGSFWNRDTVYKSMGYQYFFDSSYYDNSAKNTLEYGLKDKLLFNDSVKYLERLQQPFYAKFITVSNHFPFDIDSQNKDFEVPNTGDTSVNNYFQTAHYLDESVKEFFDYLQKSGLYNNSMVVLYGDHYGISNSRNVKLAKLLGKSSETWSSFDNTQMQRVPFMVHIPGINNGGVQPEYGGEVDVLPTLLHLLGQDSSSYVQFGTDLFSKTHDQTVAFRNENFITPDYTVLDSTIYDNTTGKEVTHPSKSVQETIKKEQKKVSIELNLSDTVNNQNLLRYYTPNNFKPVQPAEYNYKNQYDKLLKLQQELKNNSTSLYSEKGNKSTTNLYKTDAPELKPASESSSSDSKISSAATSAAHKSNSSSN</sequence>
<feature type="binding site" evidence="10">
    <location>
        <position position="482"/>
    </location>
    <ligand>
        <name>Mn(2+)</name>
        <dbReference type="ChEBI" id="CHEBI:29035"/>
    </ligand>
</feature>
<evidence type="ECO:0000256" key="7">
    <source>
        <dbReference type="ARBA" id="ARBA00023136"/>
    </source>
</evidence>
<dbReference type="STRING" id="1423719.FC66_GL000707"/>
<feature type="transmembrane region" description="Helical" evidence="12">
    <location>
        <begin position="161"/>
        <end position="179"/>
    </location>
</feature>
<dbReference type="GO" id="GO:0005886">
    <property type="term" value="C:plasma membrane"/>
    <property type="evidence" value="ECO:0007669"/>
    <property type="project" value="UniProtKB-SubCell"/>
</dbReference>
<evidence type="ECO:0000256" key="4">
    <source>
        <dbReference type="ARBA" id="ARBA00022475"/>
    </source>
</evidence>
<feature type="binding site" evidence="10">
    <location>
        <position position="481"/>
    </location>
    <ligand>
        <name>Mn(2+)</name>
        <dbReference type="ChEBI" id="CHEBI:29035"/>
    </ligand>
</feature>
<dbReference type="Pfam" id="PF00884">
    <property type="entry name" value="Sulfatase"/>
    <property type="match status" value="1"/>
</dbReference>
<comment type="subcellular location">
    <subcellularLocation>
        <location evidence="1">Cell membrane</location>
        <topology evidence="1">Multi-pass membrane protein</topology>
    </subcellularLocation>
</comment>
<gene>
    <name evidence="14" type="ORF">FC66_GL000707</name>
</gene>
<evidence type="ECO:0000256" key="6">
    <source>
        <dbReference type="ARBA" id="ARBA00022989"/>
    </source>
</evidence>
<name>A0A0R1HHX5_9LACO</name>
<keyword evidence="15" id="KW-1185">Reference proteome</keyword>
<evidence type="ECO:0000256" key="3">
    <source>
        <dbReference type="ARBA" id="ARBA00009983"/>
    </source>
</evidence>
<feature type="compositionally biased region" description="Polar residues" evidence="11">
    <location>
        <begin position="669"/>
        <end position="684"/>
    </location>
</feature>
<feature type="compositionally biased region" description="Low complexity" evidence="11">
    <location>
        <begin position="692"/>
        <end position="720"/>
    </location>
</feature>
<proteinExistence type="inferred from homology"/>
<evidence type="ECO:0000313" key="15">
    <source>
        <dbReference type="Proteomes" id="UP000051450"/>
    </source>
</evidence>
<keyword evidence="9" id="KW-0479">Metal-binding</keyword>
<keyword evidence="5 12" id="KW-0812">Transmembrane</keyword>
<keyword evidence="4" id="KW-1003">Cell membrane</keyword>
<dbReference type="InterPro" id="IPR012160">
    <property type="entry name" value="LtaS-like"/>
</dbReference>
<feature type="transmembrane region" description="Helical" evidence="12">
    <location>
        <begin position="47"/>
        <end position="68"/>
    </location>
</feature>
<feature type="binding site" evidence="10">
    <location>
        <position position="261"/>
    </location>
    <ligand>
        <name>Mn(2+)</name>
        <dbReference type="ChEBI" id="CHEBI:29035"/>
    </ligand>
</feature>
<dbReference type="EMBL" id="AZDI01000002">
    <property type="protein sequence ID" value="KRK46205.1"/>
    <property type="molecule type" value="Genomic_DNA"/>
</dbReference>
<reference evidence="14 15" key="1">
    <citation type="journal article" date="2015" name="Genome Announc.">
        <title>Expanding the biotechnology potential of lactobacilli through comparative genomics of 213 strains and associated genera.</title>
        <authorList>
            <person name="Sun Z."/>
            <person name="Harris H.M."/>
            <person name="McCann A."/>
            <person name="Guo C."/>
            <person name="Argimon S."/>
            <person name="Zhang W."/>
            <person name="Yang X."/>
            <person name="Jeffery I.B."/>
            <person name="Cooney J.C."/>
            <person name="Kagawa T.F."/>
            <person name="Liu W."/>
            <person name="Song Y."/>
            <person name="Salvetti E."/>
            <person name="Wrobel A."/>
            <person name="Rasinkangas P."/>
            <person name="Parkhill J."/>
            <person name="Rea M.C."/>
            <person name="O'Sullivan O."/>
            <person name="Ritari J."/>
            <person name="Douillard F.P."/>
            <person name="Paul Ross R."/>
            <person name="Yang R."/>
            <person name="Briner A.E."/>
            <person name="Felis G.E."/>
            <person name="de Vos W.M."/>
            <person name="Barrangou R."/>
            <person name="Klaenhammer T.R."/>
            <person name="Caufield P.W."/>
            <person name="Cui Y."/>
            <person name="Zhang H."/>
            <person name="O'Toole P.W."/>
        </authorList>
    </citation>
    <scope>NUCLEOTIDE SEQUENCE [LARGE SCALE GENOMIC DNA]</scope>
    <source>
        <strain evidence="14 15">DSM 15638</strain>
    </source>
</reference>
<dbReference type="PATRIC" id="fig|1423719.4.peg.717"/>
<dbReference type="Gene3D" id="3.40.720.10">
    <property type="entry name" value="Alkaline Phosphatase, subunit A"/>
    <property type="match status" value="1"/>
</dbReference>
<feature type="domain" description="Sulfatase N-terminal" evidence="13">
    <location>
        <begin position="253"/>
        <end position="548"/>
    </location>
</feature>
<feature type="transmembrane region" description="Helical" evidence="12">
    <location>
        <begin position="131"/>
        <end position="149"/>
    </location>
</feature>
<dbReference type="GO" id="GO:0046872">
    <property type="term" value="F:metal ion binding"/>
    <property type="evidence" value="ECO:0007669"/>
    <property type="project" value="UniProtKB-KW"/>
</dbReference>
<dbReference type="AlphaFoldDB" id="A0A0R1HHX5"/>
<feature type="transmembrane region" description="Helical" evidence="12">
    <location>
        <begin position="15"/>
        <end position="35"/>
    </location>
</feature>
<dbReference type="CDD" id="cd16015">
    <property type="entry name" value="LTA_synthase"/>
    <property type="match status" value="1"/>
</dbReference>
<keyword evidence="6 12" id="KW-1133">Transmembrane helix</keyword>
<dbReference type="PANTHER" id="PTHR47371">
    <property type="entry name" value="LIPOTEICHOIC ACID SYNTHASE"/>
    <property type="match status" value="1"/>
</dbReference>
<accession>A0A0R1HHX5</accession>
<evidence type="ECO:0000256" key="1">
    <source>
        <dbReference type="ARBA" id="ARBA00004651"/>
    </source>
</evidence>
<evidence type="ECO:0000313" key="14">
    <source>
        <dbReference type="EMBL" id="KRK46205.1"/>
    </source>
</evidence>
<dbReference type="PIRSF" id="PIRSF005091">
    <property type="entry name" value="Mmb_sulf_HI1246"/>
    <property type="match status" value="1"/>
</dbReference>
<dbReference type="Gene3D" id="3.30.1120.170">
    <property type="match status" value="1"/>
</dbReference>
<evidence type="ECO:0000256" key="9">
    <source>
        <dbReference type="PIRSR" id="PIRSR005091-2"/>
    </source>
</evidence>
<evidence type="ECO:0000256" key="10">
    <source>
        <dbReference type="PIRSR" id="PIRSR005091-3"/>
    </source>
</evidence>
<dbReference type="InterPro" id="IPR017850">
    <property type="entry name" value="Alkaline_phosphatase_core_sf"/>
</dbReference>
<evidence type="ECO:0000256" key="8">
    <source>
        <dbReference type="PIRSR" id="PIRSR005091-1"/>
    </source>
</evidence>
<organism evidence="14 15">
    <name type="scientific">Dellaglioa algida DSM 15638</name>
    <dbReference type="NCBI Taxonomy" id="1423719"/>
    <lineage>
        <taxon>Bacteria</taxon>
        <taxon>Bacillati</taxon>
        <taxon>Bacillota</taxon>
        <taxon>Bacilli</taxon>
        <taxon>Lactobacillales</taxon>
        <taxon>Lactobacillaceae</taxon>
        <taxon>Dellaglioa</taxon>
    </lineage>
</organism>
<dbReference type="RefSeq" id="WP_191978431.1">
    <property type="nucleotide sequence ID" value="NZ_AZDI01000002.1"/>
</dbReference>
<evidence type="ECO:0000259" key="13">
    <source>
        <dbReference type="Pfam" id="PF00884"/>
    </source>
</evidence>
<feature type="binding site" evidence="9">
    <location>
        <position position="422"/>
    </location>
    <ligand>
        <name>substrate</name>
    </ligand>
</feature>
<evidence type="ECO:0000256" key="5">
    <source>
        <dbReference type="ARBA" id="ARBA00022692"/>
    </source>
</evidence>
<evidence type="ECO:0000256" key="11">
    <source>
        <dbReference type="SAM" id="MobiDB-lite"/>
    </source>
</evidence>
<dbReference type="Proteomes" id="UP000051450">
    <property type="component" value="Unassembled WGS sequence"/>
</dbReference>
<feature type="region of interest" description="Disordered" evidence="11">
    <location>
        <begin position="669"/>
        <end position="720"/>
    </location>
</feature>
<comment type="caution">
    <text evidence="14">The sequence shown here is derived from an EMBL/GenBank/DDBJ whole genome shotgun (WGS) entry which is preliminary data.</text>
</comment>
<dbReference type="InterPro" id="IPR000917">
    <property type="entry name" value="Sulfatase_N"/>
</dbReference>
<keyword evidence="7 12" id="KW-0472">Membrane</keyword>
<dbReference type="PANTHER" id="PTHR47371:SF3">
    <property type="entry name" value="PHOSPHOGLYCEROL TRANSFERASE I"/>
    <property type="match status" value="1"/>
</dbReference>
<dbReference type="InterPro" id="IPR050448">
    <property type="entry name" value="OpgB/LTA_synthase_biosynth"/>
</dbReference>
<feature type="transmembrane region" description="Helical" evidence="12">
    <location>
        <begin position="75"/>
        <end position="96"/>
    </location>
</feature>
<feature type="binding site" evidence="10">
    <location>
        <position position="305"/>
    </location>
    <ligand>
        <name>Mn(2+)</name>
        <dbReference type="ChEBI" id="CHEBI:29035"/>
    </ligand>
</feature>
<protein>
    <submittedName>
        <fullName evidence="14">Sulfatase family protein</fullName>
    </submittedName>
</protein>
<feature type="active site" evidence="8">
    <location>
        <position position="305"/>
    </location>
</feature>